<protein>
    <submittedName>
        <fullName evidence="2">Uncharacterized protein LOC106057080</fullName>
    </submittedName>
</protein>
<dbReference type="RefSeq" id="XP_013069583.2">
    <property type="nucleotide sequence ID" value="XM_013214129.2"/>
</dbReference>
<keyword evidence="1" id="KW-1185">Reference proteome</keyword>
<gene>
    <name evidence="2" type="primary">LOC106057080</name>
</gene>
<dbReference type="GeneID" id="106057080"/>
<accession>A0A9U8E1Y6</accession>
<proteinExistence type="predicted"/>
<name>A0A9U8E1Y6_BIOGL</name>
<organism evidence="1 2">
    <name type="scientific">Biomphalaria glabrata</name>
    <name type="common">Bloodfluke planorb</name>
    <name type="synonym">Freshwater snail</name>
    <dbReference type="NCBI Taxonomy" id="6526"/>
    <lineage>
        <taxon>Eukaryota</taxon>
        <taxon>Metazoa</taxon>
        <taxon>Spiralia</taxon>
        <taxon>Lophotrochozoa</taxon>
        <taxon>Mollusca</taxon>
        <taxon>Gastropoda</taxon>
        <taxon>Heterobranchia</taxon>
        <taxon>Euthyneura</taxon>
        <taxon>Panpulmonata</taxon>
        <taxon>Hygrophila</taxon>
        <taxon>Lymnaeoidea</taxon>
        <taxon>Planorbidae</taxon>
        <taxon>Biomphalaria</taxon>
    </lineage>
</organism>
<dbReference type="OrthoDB" id="6075218at2759"/>
<evidence type="ECO:0000313" key="1">
    <source>
        <dbReference type="Proteomes" id="UP001165740"/>
    </source>
</evidence>
<evidence type="ECO:0000313" key="2">
    <source>
        <dbReference type="RefSeq" id="XP_013069583.2"/>
    </source>
</evidence>
<dbReference type="Proteomes" id="UP001165740">
    <property type="component" value="Chromosome 3"/>
</dbReference>
<dbReference type="KEGG" id="bgt:106057080"/>
<sequence length="203" mass="23877">MSIYIYYKPICAEDIRKSTLWSAHLVLYGMSVSNKELQRHKLIAQPEWKTRYENKACHRRLFLYLDTLSRRSERVAARMTHDIRRANVNILHKDEDRKSRVGFPLLKITASGKRKHGGKGAHYPSEQQPRSFKLSFIDTEKSTESKTSQINDVISCQYGRACQSCPYFPCRRPQTYHSLGFRPDNCSTFEWITWSDLQKRQNL</sequence>
<dbReference type="AlphaFoldDB" id="A0A9U8E1Y6"/>
<reference evidence="2" key="1">
    <citation type="submission" date="2025-08" db="UniProtKB">
        <authorList>
            <consortium name="RefSeq"/>
        </authorList>
    </citation>
    <scope>IDENTIFICATION</scope>
</reference>